<organism evidence="8 9">
    <name type="scientific">Fusarium coffeatum</name>
    <dbReference type="NCBI Taxonomy" id="231269"/>
    <lineage>
        <taxon>Eukaryota</taxon>
        <taxon>Fungi</taxon>
        <taxon>Dikarya</taxon>
        <taxon>Ascomycota</taxon>
        <taxon>Pezizomycotina</taxon>
        <taxon>Sordariomycetes</taxon>
        <taxon>Hypocreomycetidae</taxon>
        <taxon>Hypocreales</taxon>
        <taxon>Nectriaceae</taxon>
        <taxon>Fusarium</taxon>
        <taxon>Fusarium incarnatum-equiseti species complex</taxon>
    </lineage>
</organism>
<keyword evidence="1" id="KW-0479">Metal-binding</keyword>
<dbReference type="GO" id="GO:0008270">
    <property type="term" value="F:zinc ion binding"/>
    <property type="evidence" value="ECO:0007669"/>
    <property type="project" value="InterPro"/>
</dbReference>
<dbReference type="InterPro" id="IPR021858">
    <property type="entry name" value="Fun_TF"/>
</dbReference>
<evidence type="ECO:0000259" key="7">
    <source>
        <dbReference type="PROSITE" id="PS50048"/>
    </source>
</evidence>
<evidence type="ECO:0000256" key="2">
    <source>
        <dbReference type="ARBA" id="ARBA00022833"/>
    </source>
</evidence>
<dbReference type="AlphaFoldDB" id="A0A366QYK0"/>
<dbReference type="InterPro" id="IPR052360">
    <property type="entry name" value="Transcr_Regulatory_Proteins"/>
</dbReference>
<dbReference type="PROSITE" id="PS50048">
    <property type="entry name" value="ZN2_CY6_FUNGAL_2"/>
    <property type="match status" value="1"/>
</dbReference>
<evidence type="ECO:0000313" key="9">
    <source>
        <dbReference type="Proteomes" id="UP000253153"/>
    </source>
</evidence>
<dbReference type="InterPro" id="IPR036864">
    <property type="entry name" value="Zn2-C6_fun-type_DNA-bd_sf"/>
</dbReference>
<keyword evidence="6" id="KW-0539">Nucleus</keyword>
<dbReference type="RefSeq" id="XP_031011838.1">
    <property type="nucleotide sequence ID" value="XM_031164051.1"/>
</dbReference>
<keyword evidence="5" id="KW-0804">Transcription</keyword>
<dbReference type="Pfam" id="PF11951">
    <property type="entry name" value="Fungal_trans_2"/>
    <property type="match status" value="1"/>
</dbReference>
<dbReference type="Pfam" id="PF00172">
    <property type="entry name" value="Zn_clus"/>
    <property type="match status" value="1"/>
</dbReference>
<evidence type="ECO:0000256" key="3">
    <source>
        <dbReference type="ARBA" id="ARBA00023015"/>
    </source>
</evidence>
<dbReference type="Proteomes" id="UP000253153">
    <property type="component" value="Unassembled WGS sequence"/>
</dbReference>
<evidence type="ECO:0000313" key="8">
    <source>
        <dbReference type="EMBL" id="RBR09308.1"/>
    </source>
</evidence>
<evidence type="ECO:0000256" key="4">
    <source>
        <dbReference type="ARBA" id="ARBA00023125"/>
    </source>
</evidence>
<keyword evidence="4" id="KW-0238">DNA-binding</keyword>
<keyword evidence="2" id="KW-0862">Zinc</keyword>
<dbReference type="InterPro" id="IPR001138">
    <property type="entry name" value="Zn2Cys6_DnaBD"/>
</dbReference>
<evidence type="ECO:0000256" key="5">
    <source>
        <dbReference type="ARBA" id="ARBA00023163"/>
    </source>
</evidence>
<comment type="caution">
    <text evidence="8">The sequence shown here is derived from an EMBL/GenBank/DDBJ whole genome shotgun (WGS) entry which is preliminary data.</text>
</comment>
<protein>
    <recommendedName>
        <fullName evidence="7">Zn(2)-C6 fungal-type domain-containing protein</fullName>
    </recommendedName>
</protein>
<reference evidence="8 9" key="1">
    <citation type="submission" date="2018-06" db="EMBL/GenBank/DDBJ databases">
        <title>Fusarium incarnatum-equiseti species complex species 28.</title>
        <authorList>
            <person name="Gardiner D.M."/>
        </authorList>
    </citation>
    <scope>NUCLEOTIDE SEQUENCE [LARGE SCALE GENOMIC DNA]</scope>
    <source>
        <strain evidence="8 9">FIESC_28</strain>
    </source>
</reference>
<dbReference type="SMART" id="SM00066">
    <property type="entry name" value="GAL4"/>
    <property type="match status" value="1"/>
</dbReference>
<dbReference type="GeneID" id="41999347"/>
<dbReference type="GO" id="GO:0003677">
    <property type="term" value="F:DNA binding"/>
    <property type="evidence" value="ECO:0007669"/>
    <property type="project" value="UniProtKB-KW"/>
</dbReference>
<dbReference type="PROSITE" id="PS00463">
    <property type="entry name" value="ZN2_CY6_FUNGAL_1"/>
    <property type="match status" value="1"/>
</dbReference>
<dbReference type="SUPFAM" id="SSF57701">
    <property type="entry name" value="Zn2/Cys6 DNA-binding domain"/>
    <property type="match status" value="1"/>
</dbReference>
<dbReference type="CDD" id="cd00067">
    <property type="entry name" value="GAL4"/>
    <property type="match status" value="1"/>
</dbReference>
<keyword evidence="9" id="KW-1185">Reference proteome</keyword>
<dbReference type="GO" id="GO:0000981">
    <property type="term" value="F:DNA-binding transcription factor activity, RNA polymerase II-specific"/>
    <property type="evidence" value="ECO:0007669"/>
    <property type="project" value="InterPro"/>
</dbReference>
<dbReference type="OrthoDB" id="2593732at2759"/>
<evidence type="ECO:0000256" key="6">
    <source>
        <dbReference type="ARBA" id="ARBA00023242"/>
    </source>
</evidence>
<feature type="domain" description="Zn(2)-C6 fungal-type" evidence="7">
    <location>
        <begin position="24"/>
        <end position="52"/>
    </location>
</feature>
<gene>
    <name evidence="8" type="ORF">FIESC28_09916</name>
</gene>
<dbReference type="EMBL" id="QKXC01000266">
    <property type="protein sequence ID" value="RBR09308.1"/>
    <property type="molecule type" value="Genomic_DNA"/>
</dbReference>
<accession>A0A366QYK0</accession>
<dbReference type="Gene3D" id="4.10.240.10">
    <property type="entry name" value="Zn(2)-C6 fungal-type DNA-binding domain"/>
    <property type="match status" value="1"/>
</dbReference>
<evidence type="ECO:0000256" key="1">
    <source>
        <dbReference type="ARBA" id="ARBA00022723"/>
    </source>
</evidence>
<keyword evidence="3" id="KW-0805">Transcription regulation</keyword>
<sequence length="514" mass="57826">MVPALQEQPRKKLRRAKGPRVRTGCITCKRRHLKCDEASPSCLRCLKDRFTCEGYGHRGLHLAYDTGSELVFYTPWNQNAVVSSPPSLRSALIDGIRLGAIDNALYYHARKWVIPDLEMVGGTREVWHDIILPLSHTSKPLKYALCALGASHQRFLASYPGQLPNMAHSTDYETQASQKYSQAISVIRPIMAENKRLNIKITLLCCTIFICIENLHRRYADSVRHLKAGYPLLNHLSALVESGKDLSGNRTGYGDNHIDRKLVTTLSKMFLSLSKNIAAFTGDESFPQAELAEISLDVGRPDVPFTSLDDAEDCLSAINSLSDNLLLGASTNPDFADTLEALSALRPCFSAWNSRLQLLNSSKQFQSPSPNDARRMALLSLFQITWSAFLQPRCEDEGFQKQEYHMILDKIQEIVLIENIQSRPSFTFDGHLVCELSTICASCPDVEIRTKALGILRSIRRREGIWDSWEVANVYENVFTALESDRFTWNDLPWGFAQLSKKLNFGPITTIHCS</sequence>
<name>A0A366QYK0_9HYPO</name>
<proteinExistence type="predicted"/>
<dbReference type="PANTHER" id="PTHR36206:SF12">
    <property type="entry name" value="ASPERCRYPTIN BIOSYNTHESIS CLUSTER-SPECIFIC TRANSCRIPTION REGULATOR ATNN-RELATED"/>
    <property type="match status" value="1"/>
</dbReference>
<dbReference type="PANTHER" id="PTHR36206">
    <property type="entry name" value="ASPERCRYPTIN BIOSYNTHESIS CLUSTER-SPECIFIC TRANSCRIPTION REGULATOR ATNN-RELATED"/>
    <property type="match status" value="1"/>
</dbReference>